<keyword evidence="4" id="KW-0804">Transcription</keyword>
<feature type="domain" description="RNA polymerase sigma-70 region 2" evidence="5">
    <location>
        <begin position="13"/>
        <end position="78"/>
    </location>
</feature>
<evidence type="ECO:0000313" key="9">
    <source>
        <dbReference type="Proteomes" id="UP000199682"/>
    </source>
</evidence>
<dbReference type="InterPro" id="IPR013325">
    <property type="entry name" value="RNA_pol_sigma_r2"/>
</dbReference>
<dbReference type="SUPFAM" id="SSF88946">
    <property type="entry name" value="Sigma2 domain of RNA polymerase sigma factors"/>
    <property type="match status" value="1"/>
</dbReference>
<evidence type="ECO:0000256" key="4">
    <source>
        <dbReference type="ARBA" id="ARBA00023163"/>
    </source>
</evidence>
<comment type="similarity">
    <text evidence="1">Belongs to the sigma-70 factor family. ECF subfamily.</text>
</comment>
<keyword evidence="2" id="KW-0805">Transcription regulation</keyword>
<dbReference type="Pfam" id="PF20239">
    <property type="entry name" value="DUF6596"/>
    <property type="match status" value="1"/>
</dbReference>
<dbReference type="GO" id="GO:0003677">
    <property type="term" value="F:DNA binding"/>
    <property type="evidence" value="ECO:0007669"/>
    <property type="project" value="InterPro"/>
</dbReference>
<evidence type="ECO:0000259" key="6">
    <source>
        <dbReference type="Pfam" id="PF08281"/>
    </source>
</evidence>
<evidence type="ECO:0000256" key="3">
    <source>
        <dbReference type="ARBA" id="ARBA00023082"/>
    </source>
</evidence>
<dbReference type="GO" id="GO:0006352">
    <property type="term" value="P:DNA-templated transcription initiation"/>
    <property type="evidence" value="ECO:0007669"/>
    <property type="project" value="InterPro"/>
</dbReference>
<sequence length="397" mass="43493">MSDLASAAVERVYREHRSRMLAALVRALGDFELAEDALQEACSQALRKWPRSQVPDDPFAWLLTVARNHALDRLRHAQMARTKLPTPPAPITMTEKQLVDLGDERLSLIFTCCHPALAEDARLALTLQAVAGFTAAQIARTFLVAEPALAQRLVRAKRKIRDAGITFEVPADHLLPERLQGVLGVLYLIFTRGYTTADTSLRLEALRLGKLVATLMPDEPEAHGLVALMLLHNSRSAARLNADGDLVLFEDQDRTLWNAGEISEGMALLDRALRFGSPGPYVLHAVIAALHVQDPVDWARVAALYAELLAVAPTPVIELNHAVAVAMTDGPLAGLELIDGITGLDNYHLLHSARADLLRRLGRRSEAVVAYRLACELAANPADRRFLAGRLRSLEVS</sequence>
<evidence type="ECO:0000313" key="8">
    <source>
        <dbReference type="EMBL" id="SDM95089.1"/>
    </source>
</evidence>
<evidence type="ECO:0000259" key="7">
    <source>
        <dbReference type="Pfam" id="PF20239"/>
    </source>
</evidence>
<gene>
    <name evidence="8" type="ORF">SAMN04488074_13015</name>
</gene>
<evidence type="ECO:0000256" key="2">
    <source>
        <dbReference type="ARBA" id="ARBA00023015"/>
    </source>
</evidence>
<dbReference type="PANTHER" id="PTHR47756:SF2">
    <property type="entry name" value="BLL6612 PROTEIN"/>
    <property type="match status" value="1"/>
</dbReference>
<evidence type="ECO:0000259" key="5">
    <source>
        <dbReference type="Pfam" id="PF04542"/>
    </source>
</evidence>
<reference evidence="9" key="1">
    <citation type="submission" date="2016-10" db="EMBL/GenBank/DDBJ databases">
        <authorList>
            <person name="Varghese N."/>
            <person name="Submissions S."/>
        </authorList>
    </citation>
    <scope>NUCLEOTIDE SEQUENCE [LARGE SCALE GENOMIC DNA]</scope>
    <source>
        <strain evidence="9">DSM 44796</strain>
    </source>
</reference>
<dbReference type="GO" id="GO:0016987">
    <property type="term" value="F:sigma factor activity"/>
    <property type="evidence" value="ECO:0007669"/>
    <property type="project" value="UniProtKB-KW"/>
</dbReference>
<dbReference type="EMBL" id="FNET01000030">
    <property type="protein sequence ID" value="SDM95089.1"/>
    <property type="molecule type" value="Genomic_DNA"/>
</dbReference>
<evidence type="ECO:0000256" key="1">
    <source>
        <dbReference type="ARBA" id="ARBA00010641"/>
    </source>
</evidence>
<proteinExistence type="inferred from homology"/>
<dbReference type="InterPro" id="IPR007627">
    <property type="entry name" value="RNA_pol_sigma70_r2"/>
</dbReference>
<dbReference type="InterPro" id="IPR014284">
    <property type="entry name" value="RNA_pol_sigma-70_dom"/>
</dbReference>
<dbReference type="AlphaFoldDB" id="A0A1G9XE62"/>
<dbReference type="Gene3D" id="1.10.1740.10">
    <property type="match status" value="1"/>
</dbReference>
<dbReference type="Pfam" id="PF08281">
    <property type="entry name" value="Sigma70_r4_2"/>
    <property type="match status" value="1"/>
</dbReference>
<dbReference type="InterPro" id="IPR013324">
    <property type="entry name" value="RNA_pol_sigma_r3/r4-like"/>
</dbReference>
<name>A0A1G9XE62_9PSEU</name>
<protein>
    <submittedName>
        <fullName evidence="8">RNA polymerase sigma-70 factor, ECF subfamily</fullName>
    </submittedName>
</protein>
<feature type="domain" description="RNA polymerase sigma factor 70 region 4 type 2" evidence="6">
    <location>
        <begin position="109"/>
        <end position="160"/>
    </location>
</feature>
<dbReference type="SUPFAM" id="SSF88659">
    <property type="entry name" value="Sigma3 and sigma4 domains of RNA polymerase sigma factors"/>
    <property type="match status" value="1"/>
</dbReference>
<dbReference type="NCBIfam" id="TIGR02937">
    <property type="entry name" value="sigma70-ECF"/>
    <property type="match status" value="1"/>
</dbReference>
<dbReference type="InterPro" id="IPR013249">
    <property type="entry name" value="RNA_pol_sigma70_r4_t2"/>
</dbReference>
<dbReference type="Proteomes" id="UP000199682">
    <property type="component" value="Unassembled WGS sequence"/>
</dbReference>
<organism evidence="8 9">
    <name type="scientific">Lentzea albidocapillata subsp. violacea</name>
    <dbReference type="NCBI Taxonomy" id="128104"/>
    <lineage>
        <taxon>Bacteria</taxon>
        <taxon>Bacillati</taxon>
        <taxon>Actinomycetota</taxon>
        <taxon>Actinomycetes</taxon>
        <taxon>Pseudonocardiales</taxon>
        <taxon>Pseudonocardiaceae</taxon>
        <taxon>Lentzea</taxon>
    </lineage>
</organism>
<feature type="domain" description="DUF6596" evidence="7">
    <location>
        <begin position="178"/>
        <end position="272"/>
    </location>
</feature>
<accession>A0A1G9XE62</accession>
<dbReference type="PANTHER" id="PTHR47756">
    <property type="entry name" value="BLL6612 PROTEIN-RELATED"/>
    <property type="match status" value="1"/>
</dbReference>
<dbReference type="Pfam" id="PF04542">
    <property type="entry name" value="Sigma70_r2"/>
    <property type="match status" value="1"/>
</dbReference>
<keyword evidence="3" id="KW-0731">Sigma factor</keyword>
<dbReference type="InterPro" id="IPR046531">
    <property type="entry name" value="DUF6596"/>
</dbReference>